<protein>
    <submittedName>
        <fullName evidence="1">Uncharacterized protein</fullName>
    </submittedName>
</protein>
<dbReference type="Proteomes" id="UP000246104">
    <property type="component" value="Unassembled WGS sequence"/>
</dbReference>
<reference evidence="1 2" key="1">
    <citation type="submission" date="2018-02" db="EMBL/GenBank/DDBJ databases">
        <title>Genomic Reconstructions from Amazon Rainforest and Pasture Soil Reveal Novel Insights into the Physiology of Candidate Phyla in Tropical Sites.</title>
        <authorList>
            <person name="Kroeger M.E."/>
            <person name="Delmont T."/>
            <person name="Eren A.M."/>
            <person name="Guo J."/>
            <person name="Meyer K.M."/>
            <person name="Khan K."/>
            <person name="Rodrigues J.L.M."/>
            <person name="Bohannan B.J.M."/>
            <person name="Tringe S."/>
            <person name="Borges C.D."/>
            <person name="Tiedje J."/>
            <person name="Tsai S.M."/>
            <person name="Nusslein K."/>
        </authorList>
    </citation>
    <scope>NUCLEOTIDE SEQUENCE [LARGE SCALE GENOMIC DNA]</scope>
    <source>
        <strain evidence="1">Amazon FNV 2010 28 9</strain>
    </source>
</reference>
<sequence>MDKGAREKEKYCVCYNQLMTTTQLISQYREEIQALLEKRKYQGWPLKPDDQHRLDFLIDQISFLSKYSN</sequence>
<name>A0A317JQ08_9BACT</name>
<evidence type="ECO:0000313" key="1">
    <source>
        <dbReference type="EMBL" id="PWU24186.1"/>
    </source>
</evidence>
<comment type="caution">
    <text evidence="1">The sequence shown here is derived from an EMBL/GenBank/DDBJ whole genome shotgun (WGS) entry which is preliminary data.</text>
</comment>
<gene>
    <name evidence="1" type="ORF">C5B42_00390</name>
</gene>
<proteinExistence type="predicted"/>
<organism evidence="1 2">
    <name type="scientific">Candidatus Cerribacteria bacterium 'Amazon FNV 2010 28 9'</name>
    <dbReference type="NCBI Taxonomy" id="2081795"/>
    <lineage>
        <taxon>Bacteria</taxon>
        <taxon>Candidatus Cerribacteria</taxon>
    </lineage>
</organism>
<dbReference type="EMBL" id="PSRQ01000008">
    <property type="protein sequence ID" value="PWU24186.1"/>
    <property type="molecule type" value="Genomic_DNA"/>
</dbReference>
<dbReference type="AlphaFoldDB" id="A0A317JQ08"/>
<evidence type="ECO:0000313" key="2">
    <source>
        <dbReference type="Proteomes" id="UP000246104"/>
    </source>
</evidence>
<accession>A0A317JQ08</accession>